<proteinExistence type="predicted"/>
<feature type="region of interest" description="Disordered" evidence="1">
    <location>
        <begin position="361"/>
        <end position="385"/>
    </location>
</feature>
<feature type="compositionally biased region" description="Basic and acidic residues" evidence="1">
    <location>
        <begin position="374"/>
        <end position="385"/>
    </location>
</feature>
<dbReference type="Proteomes" id="UP001165541">
    <property type="component" value="Unassembled WGS sequence"/>
</dbReference>
<dbReference type="Pfam" id="PF05159">
    <property type="entry name" value="Capsule_synth"/>
    <property type="match status" value="2"/>
</dbReference>
<organism evidence="2 3">
    <name type="scientific">Caldimonas mangrovi</name>
    <dbReference type="NCBI Taxonomy" id="2944811"/>
    <lineage>
        <taxon>Bacteria</taxon>
        <taxon>Pseudomonadati</taxon>
        <taxon>Pseudomonadota</taxon>
        <taxon>Betaproteobacteria</taxon>
        <taxon>Burkholderiales</taxon>
        <taxon>Sphaerotilaceae</taxon>
        <taxon>Caldimonas</taxon>
    </lineage>
</organism>
<evidence type="ECO:0000313" key="3">
    <source>
        <dbReference type="Proteomes" id="UP001165541"/>
    </source>
</evidence>
<name>A0ABT0YK34_9BURK</name>
<evidence type="ECO:0000256" key="1">
    <source>
        <dbReference type="SAM" id="MobiDB-lite"/>
    </source>
</evidence>
<sequence>MWRIPTLQALLHEYKIAFRACPRGADAIAVIGWGRKSSGEAARRYADRHGLRFLCLEDGFLRSIGLGRTSPPLSIVVDDLGVYYDATSSSRLERLIASQHDEYQRRRARDLTSLWRTARVSKYNHARTAALPIEGSFVLAVDQTAGDASIQYGLAEASSFRRMLDAALSEYPHLPVVLKVHPDVISGRKQGHFNTLTPGEAARVLLLATDAHPPDILYAAHAVYTVTSQMGFEGLLWGKPVRTFGMPFYAGWGVTQDDVPAPGRRSSQPRVSIEDLVHAALVEYPRYIDPETGMRCEVERLVEWMGLQRRMRERFPAQIHAVNFSAWKRPIVRAFFGGSAVNFVERDSTIPAGGTLAVWGRSGAGDVQTSAPGDESRTAGEHRSPPRQVLRLEDGFLRSVGLGADLVRPLSWVIDRRGIYYDATTPSDLEWLLQETAFDPPLLERAKRLRERITQAGITKYNVGSGEWARPATAQRVVLVPGQVESDASIALGARGVRTNIALLQAVRQVAPEAHIVYKPHPDVVAKLRRAGAGEADASRYCDEIVVDTPMHLLLDRVDEVHVLTSLAGFEALLRGKPVTCHGSPFYAGWGLTTDVHAHPRRTRRLALDELVAATLILYPTYVSRTTGAFTTPERALDELLDWRSRGRSEAGWWRKGLRWVLGWRRR</sequence>
<keyword evidence="3" id="KW-1185">Reference proteome</keyword>
<protein>
    <submittedName>
        <fullName evidence="2">Capsular polysaccharide biosynthesis protein</fullName>
    </submittedName>
</protein>
<dbReference type="EMBL" id="JAMKFE010000003">
    <property type="protein sequence ID" value="MCM5679018.1"/>
    <property type="molecule type" value="Genomic_DNA"/>
</dbReference>
<gene>
    <name evidence="2" type="ORF">M8A51_05670</name>
</gene>
<accession>A0ABT0YK34</accession>
<dbReference type="CDD" id="cd16440">
    <property type="entry name" value="beta_Kdo_transferase_KpsC_1"/>
    <property type="match status" value="1"/>
</dbReference>
<dbReference type="CDD" id="cd16439">
    <property type="entry name" value="beta_Kdo_transferase_KpsC_2"/>
    <property type="match status" value="1"/>
</dbReference>
<comment type="caution">
    <text evidence="2">The sequence shown here is derived from an EMBL/GenBank/DDBJ whole genome shotgun (WGS) entry which is preliminary data.</text>
</comment>
<dbReference type="InterPro" id="IPR007833">
    <property type="entry name" value="Capsule_polysaccharide_synth"/>
</dbReference>
<dbReference type="RefSeq" id="WP_251777208.1">
    <property type="nucleotide sequence ID" value="NZ_JAMKFE010000003.1"/>
</dbReference>
<reference evidence="2" key="1">
    <citation type="submission" date="2022-05" db="EMBL/GenBank/DDBJ databases">
        <title>Schlegelella sp. nov., isolated from mangrove soil.</title>
        <authorList>
            <person name="Liu Y."/>
            <person name="Ge X."/>
            <person name="Liu W."/>
        </authorList>
    </citation>
    <scope>NUCLEOTIDE SEQUENCE</scope>
    <source>
        <strain evidence="2">S2-27</strain>
    </source>
</reference>
<evidence type="ECO:0000313" key="2">
    <source>
        <dbReference type="EMBL" id="MCM5679018.1"/>
    </source>
</evidence>